<dbReference type="CDD" id="cd06268">
    <property type="entry name" value="PBP1_ABC_transporter_LIVBP-like"/>
    <property type="match status" value="1"/>
</dbReference>
<dbReference type="RefSeq" id="WP_229878838.1">
    <property type="nucleotide sequence ID" value="NZ_BMSQ01000003.1"/>
</dbReference>
<feature type="domain" description="Receptor ligand binding region" evidence="5">
    <location>
        <begin position="529"/>
        <end position="626"/>
    </location>
</feature>
<accession>A0A7W8EPZ6</accession>
<proteinExistence type="predicted"/>
<evidence type="ECO:0000313" key="7">
    <source>
        <dbReference type="Proteomes" id="UP000549009"/>
    </source>
</evidence>
<protein>
    <submittedName>
        <fullName evidence="6">ABC-type branched-subunit amino acid transport system substrate-binding protein</fullName>
    </submittedName>
</protein>
<dbReference type="Proteomes" id="UP000549009">
    <property type="component" value="Unassembled WGS sequence"/>
</dbReference>
<dbReference type="SUPFAM" id="SSF53822">
    <property type="entry name" value="Periplasmic binding protein-like I"/>
    <property type="match status" value="1"/>
</dbReference>
<dbReference type="EMBL" id="JACHJD010000001">
    <property type="protein sequence ID" value="MBB5101127.1"/>
    <property type="molecule type" value="Genomic_DNA"/>
</dbReference>
<comment type="subcellular location">
    <subcellularLocation>
        <location evidence="1">Membrane</location>
    </subcellularLocation>
</comment>
<sequence>MDRIPPYAGMDRFIGAFDRLVVQPRRGRSRLPAVLLTESGGGFAGRRIVAGLRARLRGDNVMLAPHAYVTPAPEGHDAPHLELFEQITQQLTDSMPRGSGRLKLPGYRLLHAVLSAPRFEGPVERRHRALRDHCYADHRQWSPLSAALWRLGGGDQTSGAGFIELLWNFFSGPLFQQLPCALFGMRATRRILGHGRNRRWYAQWYRQQHGSPPTDFFRSALDLVPRDHDDPDAPDPEQVDRVLMHALLADLDAAARPRRFNPWRRRRSTRFVVLFEELGPADSRTQRFVRELRTASADLGTTSVFVVAAGVRSLAARVPDIEPSDLAHAGAELDLILESGMRTGRPSGMTVPAPAEDEPPDERAAYWLRHQPRLVPPAHRFSPGVEVVSTAGSVALVLVVLAGLFAWRPLDRDDRDDCAGKTFLGTDGTCVGVAEGAKGFGRSKDDQGVRDALKMIEAQNSEVDTATRDKEAAGNGGARPRTVVYLGPLSGGRGAQDPVRGGTLPELRGLALAQARINQLARSSHDRVPLRVLTANAGDRFQDAEKVAQQIAQLARRDTSVVGVVGFGQSRPGTLDAIKVLNKAGIPMVGTSGTAAELLRTGRPYYFQMAPTNARLAQVMAAFMRQARTVAAGPGTAQRIELVADPTDVYSNDLAREFLKSAGRVPTTVWEHTPQDDTGGARVPGAVRGSLATSAPDLARHVCQAVVKTPRTAVVWTARANEFTAFLDEMNRLSGECPRLTVLGGDDVTNSLLQGQHPQRRFPGLALYYIAHGSAPELQRAAGRSAIEAQEFLRAYDRENERHQWGEDMRADGHPVLAWDALRYLSEAVDEARAALGGNDDRLGPSQVQSVLYQGLGGGGFNGATGRVDAAGAAGGGRFTPDKLVFVLSGDGRAKAVCGAMTKTLNPKKWGDRFDCPAA</sequence>
<keyword evidence="7" id="KW-1185">Reference proteome</keyword>
<dbReference type="AlphaFoldDB" id="A0A7W8EPZ6"/>
<dbReference type="InterPro" id="IPR028082">
    <property type="entry name" value="Peripla_BP_I"/>
</dbReference>
<evidence type="ECO:0000259" key="5">
    <source>
        <dbReference type="Pfam" id="PF01094"/>
    </source>
</evidence>
<keyword evidence="2" id="KW-0812">Transmembrane</keyword>
<organism evidence="6 7">
    <name type="scientific">Streptomyces spectabilis</name>
    <dbReference type="NCBI Taxonomy" id="68270"/>
    <lineage>
        <taxon>Bacteria</taxon>
        <taxon>Bacillati</taxon>
        <taxon>Actinomycetota</taxon>
        <taxon>Actinomycetes</taxon>
        <taxon>Kitasatosporales</taxon>
        <taxon>Streptomycetaceae</taxon>
        <taxon>Streptomyces</taxon>
    </lineage>
</organism>
<dbReference type="Gene3D" id="3.40.50.2300">
    <property type="match status" value="2"/>
</dbReference>
<keyword evidence="3" id="KW-1133">Transmembrane helix</keyword>
<gene>
    <name evidence="6" type="ORF">FHS40_000180</name>
</gene>
<name>A0A7W8EPZ6_STRST</name>
<evidence type="ECO:0000256" key="4">
    <source>
        <dbReference type="ARBA" id="ARBA00023136"/>
    </source>
</evidence>
<reference evidence="6 7" key="1">
    <citation type="submission" date="2020-08" db="EMBL/GenBank/DDBJ databases">
        <title>Genomic Encyclopedia of Type Strains, Phase III (KMG-III): the genomes of soil and plant-associated and newly described type strains.</title>
        <authorList>
            <person name="Whitman W."/>
        </authorList>
    </citation>
    <scope>NUCLEOTIDE SEQUENCE [LARGE SCALE GENOMIC DNA]</scope>
    <source>
        <strain evidence="6 7">CECT 3146</strain>
    </source>
</reference>
<comment type="caution">
    <text evidence="6">The sequence shown here is derived from an EMBL/GenBank/DDBJ whole genome shotgun (WGS) entry which is preliminary data.</text>
</comment>
<evidence type="ECO:0000256" key="1">
    <source>
        <dbReference type="ARBA" id="ARBA00004370"/>
    </source>
</evidence>
<keyword evidence="4" id="KW-0472">Membrane</keyword>
<evidence type="ECO:0000313" key="6">
    <source>
        <dbReference type="EMBL" id="MBB5101127.1"/>
    </source>
</evidence>
<evidence type="ECO:0000256" key="2">
    <source>
        <dbReference type="ARBA" id="ARBA00022692"/>
    </source>
</evidence>
<evidence type="ECO:0000256" key="3">
    <source>
        <dbReference type="ARBA" id="ARBA00022989"/>
    </source>
</evidence>
<dbReference type="GO" id="GO:0016020">
    <property type="term" value="C:membrane"/>
    <property type="evidence" value="ECO:0007669"/>
    <property type="project" value="UniProtKB-SubCell"/>
</dbReference>
<dbReference type="Pfam" id="PF01094">
    <property type="entry name" value="ANF_receptor"/>
    <property type="match status" value="1"/>
</dbReference>
<dbReference type="InterPro" id="IPR001828">
    <property type="entry name" value="ANF_lig-bd_rcpt"/>
</dbReference>